<accession>A0A915CG95</accession>
<dbReference type="AlphaFoldDB" id="A0A915CG95"/>
<proteinExistence type="predicted"/>
<name>A0A915CG95_PARUN</name>
<evidence type="ECO:0000256" key="1">
    <source>
        <dbReference type="SAM" id="MobiDB-lite"/>
    </source>
</evidence>
<evidence type="ECO:0000313" key="3">
    <source>
        <dbReference type="WBParaSite" id="PgR142_g013_t01"/>
    </source>
</evidence>
<feature type="region of interest" description="Disordered" evidence="1">
    <location>
        <begin position="1"/>
        <end position="30"/>
    </location>
</feature>
<organism evidence="2 3">
    <name type="scientific">Parascaris univalens</name>
    <name type="common">Nematode worm</name>
    <dbReference type="NCBI Taxonomy" id="6257"/>
    <lineage>
        <taxon>Eukaryota</taxon>
        <taxon>Metazoa</taxon>
        <taxon>Ecdysozoa</taxon>
        <taxon>Nematoda</taxon>
        <taxon>Chromadorea</taxon>
        <taxon>Rhabditida</taxon>
        <taxon>Spirurina</taxon>
        <taxon>Ascaridomorpha</taxon>
        <taxon>Ascaridoidea</taxon>
        <taxon>Ascarididae</taxon>
        <taxon>Parascaris</taxon>
    </lineage>
</organism>
<dbReference type="WBParaSite" id="PgR142_g013_t01">
    <property type="protein sequence ID" value="PgR142_g013_t01"/>
    <property type="gene ID" value="PgR142_g013"/>
</dbReference>
<evidence type="ECO:0000313" key="2">
    <source>
        <dbReference type="Proteomes" id="UP000887569"/>
    </source>
</evidence>
<keyword evidence="2" id="KW-1185">Reference proteome</keyword>
<dbReference type="Proteomes" id="UP000887569">
    <property type="component" value="Unplaced"/>
</dbReference>
<feature type="compositionally biased region" description="Pro residues" evidence="1">
    <location>
        <begin position="20"/>
        <end position="30"/>
    </location>
</feature>
<reference evidence="3" key="1">
    <citation type="submission" date="2022-11" db="UniProtKB">
        <authorList>
            <consortium name="WormBaseParasite"/>
        </authorList>
    </citation>
    <scope>IDENTIFICATION</scope>
</reference>
<sequence>RYSQRFRQLPSAASRGSSLPPQPPSCSPSIPVYPPETNLQSYINKQFNINSTNSLLCWTKRSNHCHIQRYAVRCAVNKKRSITIGIFEHSN</sequence>
<protein>
    <submittedName>
        <fullName evidence="3">Uncharacterized protein</fullName>
    </submittedName>
</protein>